<organism evidence="1 2">
    <name type="scientific">Neisseria elongata subsp. nitroreducens</name>
    <dbReference type="NCBI Taxonomy" id="90367"/>
    <lineage>
        <taxon>Bacteria</taxon>
        <taxon>Pseudomonadati</taxon>
        <taxon>Pseudomonadota</taxon>
        <taxon>Betaproteobacteria</taxon>
        <taxon>Neisseriales</taxon>
        <taxon>Neisseriaceae</taxon>
        <taxon>Neisseria</taxon>
    </lineage>
</organism>
<gene>
    <name evidence="1" type="ORF">J8641_03965</name>
</gene>
<evidence type="ECO:0000313" key="2">
    <source>
        <dbReference type="Proteomes" id="UP000708805"/>
    </source>
</evidence>
<accession>A0A9X0ZVC6</accession>
<dbReference type="AlphaFoldDB" id="A0A9X0ZVC6"/>
<comment type="caution">
    <text evidence="1">The sequence shown here is derived from an EMBL/GenBank/DDBJ whole genome shotgun (WGS) entry which is preliminary data.</text>
</comment>
<name>A0A9X0ZVC6_NEIEL</name>
<protein>
    <submittedName>
        <fullName evidence="1">Uncharacterized protein</fullName>
    </submittedName>
</protein>
<dbReference type="RefSeq" id="WP_214037440.1">
    <property type="nucleotide sequence ID" value="NZ_JAGJWT010000002.1"/>
</dbReference>
<dbReference type="EMBL" id="JAGJWT010000002">
    <property type="protein sequence ID" value="MBS9339986.1"/>
    <property type="molecule type" value="Genomic_DNA"/>
</dbReference>
<sequence length="155" mass="18257">MEKNLRFQRKNASSNASVGREFEVWAEQYFAQAEGLDLTRNFKLSIGAGEVKKEHNFDLGCDYDTKKILVECKSHTWTDSGKVPSAKLTVWNEAMFYFLLAPSEYRKIMFVQKDFNSKLKKTLAQYYLQRYSHLIPEDVELWEYDVVSHKPTRLR</sequence>
<evidence type="ECO:0000313" key="1">
    <source>
        <dbReference type="EMBL" id="MBS9339986.1"/>
    </source>
</evidence>
<proteinExistence type="predicted"/>
<dbReference type="Proteomes" id="UP000708805">
    <property type="component" value="Unassembled WGS sequence"/>
</dbReference>
<reference evidence="1" key="1">
    <citation type="submission" date="2021-04" db="EMBL/GenBank/DDBJ databases">
        <title>Genomic characterization of endocarditis-associated Neisseria elongata subsp. nitroreducens.</title>
        <authorList>
            <person name="Schorner M."/>
            <person name="Passarelli-Araujo H."/>
            <person name="Scheffer M."/>
            <person name="Barazzetti F."/>
            <person name="Martins J."/>
            <person name="Machado H."/>
            <person name="Palmeiro J."/>
            <person name="Bazzo M."/>
        </authorList>
    </citation>
    <scope>NUCLEOTIDE SEQUENCE</scope>
    <source>
        <strain evidence="1">Nel_M001</strain>
    </source>
</reference>